<feature type="compositionally biased region" description="Basic and acidic residues" evidence="1">
    <location>
        <begin position="43"/>
        <end position="64"/>
    </location>
</feature>
<comment type="caution">
    <text evidence="2">The sequence shown here is derived from an EMBL/GenBank/DDBJ whole genome shotgun (WGS) entry which is preliminary data.</text>
</comment>
<dbReference type="Proteomes" id="UP000677082">
    <property type="component" value="Unassembled WGS sequence"/>
</dbReference>
<reference evidence="2 3" key="1">
    <citation type="submission" date="2021-03" db="EMBL/GenBank/DDBJ databases">
        <title>Whole genome shotgun sequence of Actinoplanes toevensis NBRC 105298.</title>
        <authorList>
            <person name="Komaki H."/>
            <person name="Tamura T."/>
        </authorList>
    </citation>
    <scope>NUCLEOTIDE SEQUENCE [LARGE SCALE GENOMIC DNA]</scope>
    <source>
        <strain evidence="2 3">NBRC 105298</strain>
    </source>
</reference>
<proteinExistence type="predicted"/>
<evidence type="ECO:0000313" key="3">
    <source>
        <dbReference type="Proteomes" id="UP000677082"/>
    </source>
</evidence>
<dbReference type="AlphaFoldDB" id="A0A919T9A1"/>
<dbReference type="EMBL" id="BOQN01000039">
    <property type="protein sequence ID" value="GIM91057.1"/>
    <property type="molecule type" value="Genomic_DNA"/>
</dbReference>
<organism evidence="2 3">
    <name type="scientific">Paractinoplanes toevensis</name>
    <dbReference type="NCBI Taxonomy" id="571911"/>
    <lineage>
        <taxon>Bacteria</taxon>
        <taxon>Bacillati</taxon>
        <taxon>Actinomycetota</taxon>
        <taxon>Actinomycetes</taxon>
        <taxon>Micromonosporales</taxon>
        <taxon>Micromonosporaceae</taxon>
        <taxon>Paractinoplanes</taxon>
    </lineage>
</organism>
<protein>
    <submittedName>
        <fullName evidence="2">Uncharacterized protein</fullName>
    </submittedName>
</protein>
<keyword evidence="3" id="KW-1185">Reference proteome</keyword>
<feature type="region of interest" description="Disordered" evidence="1">
    <location>
        <begin position="1"/>
        <end position="74"/>
    </location>
</feature>
<evidence type="ECO:0000256" key="1">
    <source>
        <dbReference type="SAM" id="MobiDB-lite"/>
    </source>
</evidence>
<name>A0A919T9A1_9ACTN</name>
<gene>
    <name evidence="2" type="ORF">Ato02nite_028500</name>
</gene>
<accession>A0A919T9A1</accession>
<sequence>MPGRRAIGAGPGSSAQGDADEQAVEDGQADDQGQIHAATFQKIPHDLFNERRGRAVRGSSDRGRPCGTCHMDVTSLSNYSTKDWDVEKSDT</sequence>
<feature type="compositionally biased region" description="Acidic residues" evidence="1">
    <location>
        <begin position="18"/>
        <end position="29"/>
    </location>
</feature>
<evidence type="ECO:0000313" key="2">
    <source>
        <dbReference type="EMBL" id="GIM91057.1"/>
    </source>
</evidence>